<proteinExistence type="predicted"/>
<dbReference type="Proteomes" id="UP000800041">
    <property type="component" value="Unassembled WGS sequence"/>
</dbReference>
<reference evidence="2" key="1">
    <citation type="journal article" date="2020" name="Stud. Mycol.">
        <title>101 Dothideomycetes genomes: a test case for predicting lifestyles and emergence of pathogens.</title>
        <authorList>
            <person name="Haridas S."/>
            <person name="Albert R."/>
            <person name="Binder M."/>
            <person name="Bloem J."/>
            <person name="Labutti K."/>
            <person name="Salamov A."/>
            <person name="Andreopoulos B."/>
            <person name="Baker S."/>
            <person name="Barry K."/>
            <person name="Bills G."/>
            <person name="Bluhm B."/>
            <person name="Cannon C."/>
            <person name="Castanera R."/>
            <person name="Culley D."/>
            <person name="Daum C."/>
            <person name="Ezra D."/>
            <person name="Gonzalez J."/>
            <person name="Henrissat B."/>
            <person name="Kuo A."/>
            <person name="Liang C."/>
            <person name="Lipzen A."/>
            <person name="Lutzoni F."/>
            <person name="Magnuson J."/>
            <person name="Mondo S."/>
            <person name="Nolan M."/>
            <person name="Ohm R."/>
            <person name="Pangilinan J."/>
            <person name="Park H.-J."/>
            <person name="Ramirez L."/>
            <person name="Alfaro M."/>
            <person name="Sun H."/>
            <person name="Tritt A."/>
            <person name="Yoshinaga Y."/>
            <person name="Zwiers L.-H."/>
            <person name="Turgeon B."/>
            <person name="Goodwin S."/>
            <person name="Spatafora J."/>
            <person name="Crous P."/>
            <person name="Grigoriev I."/>
        </authorList>
    </citation>
    <scope>NUCLEOTIDE SEQUENCE</scope>
    <source>
        <strain evidence="2">CBS 113979</strain>
    </source>
</reference>
<gene>
    <name evidence="2" type="ORF">K402DRAFT_17877</name>
</gene>
<dbReference type="AlphaFoldDB" id="A0A6G1H6I9"/>
<evidence type="ECO:0000313" key="2">
    <source>
        <dbReference type="EMBL" id="KAF1988684.1"/>
    </source>
</evidence>
<sequence length="120" mass="13685">MELLPSQIRVEVDADTTLLIYLSSIVLFFVFHCFPMYYIELCHLSASGKRPNKTGLDFSVLRATALLRAKFLQIPMGVFPSLRFLMLPPHEWMLFSTIYSGGSIESIQSIQVSHPQNKTF</sequence>
<name>A0A6G1H6I9_9PEZI</name>
<evidence type="ECO:0000256" key="1">
    <source>
        <dbReference type="SAM" id="Phobius"/>
    </source>
</evidence>
<feature type="transmembrane region" description="Helical" evidence="1">
    <location>
        <begin position="20"/>
        <end position="39"/>
    </location>
</feature>
<evidence type="ECO:0000313" key="3">
    <source>
        <dbReference type="Proteomes" id="UP000800041"/>
    </source>
</evidence>
<keyword evidence="1" id="KW-0812">Transmembrane</keyword>
<organism evidence="2 3">
    <name type="scientific">Aulographum hederae CBS 113979</name>
    <dbReference type="NCBI Taxonomy" id="1176131"/>
    <lineage>
        <taxon>Eukaryota</taxon>
        <taxon>Fungi</taxon>
        <taxon>Dikarya</taxon>
        <taxon>Ascomycota</taxon>
        <taxon>Pezizomycotina</taxon>
        <taxon>Dothideomycetes</taxon>
        <taxon>Pleosporomycetidae</taxon>
        <taxon>Aulographales</taxon>
        <taxon>Aulographaceae</taxon>
    </lineage>
</organism>
<keyword evidence="1" id="KW-0472">Membrane</keyword>
<dbReference type="EMBL" id="ML977147">
    <property type="protein sequence ID" value="KAF1988684.1"/>
    <property type="molecule type" value="Genomic_DNA"/>
</dbReference>
<protein>
    <submittedName>
        <fullName evidence="2">Uncharacterized protein</fullName>
    </submittedName>
</protein>
<keyword evidence="1" id="KW-1133">Transmembrane helix</keyword>
<accession>A0A6G1H6I9</accession>
<keyword evidence="3" id="KW-1185">Reference proteome</keyword>